<evidence type="ECO:0000313" key="3">
    <source>
        <dbReference type="Proteomes" id="UP000199025"/>
    </source>
</evidence>
<reference evidence="2 3" key="1">
    <citation type="submission" date="2016-10" db="EMBL/GenBank/DDBJ databases">
        <authorList>
            <person name="de Groot N.N."/>
        </authorList>
    </citation>
    <scope>NUCLEOTIDE SEQUENCE [LARGE SCALE GENOMIC DNA]</scope>
    <source>
        <strain evidence="2 3">DSM 44468</strain>
    </source>
</reference>
<evidence type="ECO:0000313" key="2">
    <source>
        <dbReference type="EMBL" id="SFK52919.1"/>
    </source>
</evidence>
<organism evidence="2 3">
    <name type="scientific">Amycolatopsis sacchari</name>
    <dbReference type="NCBI Taxonomy" id="115433"/>
    <lineage>
        <taxon>Bacteria</taxon>
        <taxon>Bacillati</taxon>
        <taxon>Actinomycetota</taxon>
        <taxon>Actinomycetes</taxon>
        <taxon>Pseudonocardiales</taxon>
        <taxon>Pseudonocardiaceae</taxon>
        <taxon>Amycolatopsis</taxon>
    </lineage>
</organism>
<gene>
    <name evidence="2" type="ORF">SAMN05421835_12378</name>
</gene>
<feature type="compositionally biased region" description="Basic and acidic residues" evidence="1">
    <location>
        <begin position="1"/>
        <end position="20"/>
    </location>
</feature>
<dbReference type="Proteomes" id="UP000199025">
    <property type="component" value="Unassembled WGS sequence"/>
</dbReference>
<feature type="region of interest" description="Disordered" evidence="1">
    <location>
        <begin position="1"/>
        <end position="21"/>
    </location>
</feature>
<evidence type="ECO:0000256" key="1">
    <source>
        <dbReference type="SAM" id="MobiDB-lite"/>
    </source>
</evidence>
<proteinExistence type="predicted"/>
<keyword evidence="3" id="KW-1185">Reference proteome</keyword>
<protein>
    <submittedName>
        <fullName evidence="2">Uncharacterized protein</fullName>
    </submittedName>
</protein>
<dbReference type="EMBL" id="FORP01000023">
    <property type="protein sequence ID" value="SFK52919.1"/>
    <property type="molecule type" value="Genomic_DNA"/>
</dbReference>
<dbReference type="AlphaFoldDB" id="A0A1I4AAX1"/>
<name>A0A1I4AAX1_9PSEU</name>
<sequence>MAGETTRRDESTGHLARDEPPEVVAELRVVRGAEGERLAEVQARVLWEVMEWQARNRSASGRENAA</sequence>
<accession>A0A1I4AAX1</accession>